<evidence type="ECO:0000256" key="4">
    <source>
        <dbReference type="PIRSR" id="PIRSR000103-1"/>
    </source>
</evidence>
<dbReference type="Gene3D" id="1.10.1040.10">
    <property type="entry name" value="N-(1-d-carboxylethyl)-l-norvaline Dehydrogenase, domain 2"/>
    <property type="match status" value="1"/>
</dbReference>
<dbReference type="InterPro" id="IPR006115">
    <property type="entry name" value="6PGDH_NADP-bd"/>
</dbReference>
<dbReference type="Gene3D" id="3.40.50.720">
    <property type="entry name" value="NAD(P)-binding Rossmann-like Domain"/>
    <property type="match status" value="1"/>
</dbReference>
<gene>
    <name evidence="7" type="ORF">BN12_460008</name>
</gene>
<feature type="domain" description="6-phosphogluconate dehydrogenase NADP-binding" evidence="5">
    <location>
        <begin position="4"/>
        <end position="158"/>
    </location>
</feature>
<accession>A0A077M5S0</accession>
<feature type="active site" evidence="4">
    <location>
        <position position="168"/>
    </location>
</feature>
<dbReference type="Pfam" id="PF03446">
    <property type="entry name" value="NAD_binding_2"/>
    <property type="match status" value="1"/>
</dbReference>
<dbReference type="SUPFAM" id="SSF51735">
    <property type="entry name" value="NAD(P)-binding Rossmann-fold domains"/>
    <property type="match status" value="1"/>
</dbReference>
<dbReference type="Pfam" id="PF14833">
    <property type="entry name" value="NAD_binding_11"/>
    <property type="match status" value="1"/>
</dbReference>
<dbReference type="Proteomes" id="UP000035721">
    <property type="component" value="Unassembled WGS sequence"/>
</dbReference>
<organism evidence="7 8">
    <name type="scientific">Nostocoides japonicum T1-X7</name>
    <dbReference type="NCBI Taxonomy" id="1194083"/>
    <lineage>
        <taxon>Bacteria</taxon>
        <taxon>Bacillati</taxon>
        <taxon>Actinomycetota</taxon>
        <taxon>Actinomycetes</taxon>
        <taxon>Micrococcales</taxon>
        <taxon>Intrasporangiaceae</taxon>
        <taxon>Nostocoides</taxon>
    </lineage>
</organism>
<feature type="domain" description="3-hydroxyisobutyrate dehydrogenase-like NAD-binding" evidence="6">
    <location>
        <begin position="162"/>
        <end position="275"/>
    </location>
</feature>
<keyword evidence="3" id="KW-0520">NAD</keyword>
<dbReference type="PANTHER" id="PTHR43060:SF15">
    <property type="entry name" value="3-HYDROXYISOBUTYRATE DEHYDROGENASE-LIKE 1, MITOCHONDRIAL-RELATED"/>
    <property type="match status" value="1"/>
</dbReference>
<comment type="similarity">
    <text evidence="1">Belongs to the HIBADH-related family.</text>
</comment>
<proteinExistence type="inferred from homology"/>
<dbReference type="RefSeq" id="WP_048551424.1">
    <property type="nucleotide sequence ID" value="NZ_HF570958.1"/>
</dbReference>
<evidence type="ECO:0000259" key="6">
    <source>
        <dbReference type="Pfam" id="PF14833"/>
    </source>
</evidence>
<dbReference type="InterPro" id="IPR036291">
    <property type="entry name" value="NAD(P)-bd_dom_sf"/>
</dbReference>
<reference evidence="7 8" key="1">
    <citation type="journal article" date="2013" name="ISME J.">
        <title>A metabolic model for members of the genus Tetrasphaera involved in enhanced biological phosphorus removal.</title>
        <authorList>
            <person name="Kristiansen R."/>
            <person name="Nguyen H.T.T."/>
            <person name="Saunders A.M."/>
            <person name="Nielsen J.L."/>
            <person name="Wimmer R."/>
            <person name="Le V.Q."/>
            <person name="McIlroy S.J."/>
            <person name="Petrovski S."/>
            <person name="Seviour R.J."/>
            <person name="Calteau A."/>
            <person name="Nielsen K.L."/>
            <person name="Nielsen P.H."/>
        </authorList>
    </citation>
    <scope>NUCLEOTIDE SEQUENCE [LARGE SCALE GENOMIC DNA]</scope>
    <source>
        <strain evidence="7 8">T1-X7</strain>
    </source>
</reference>
<dbReference type="InterPro" id="IPR029154">
    <property type="entry name" value="HIBADH-like_NADP-bd"/>
</dbReference>
<dbReference type="STRING" id="1194083.BN12_460008"/>
<dbReference type="PANTHER" id="PTHR43060">
    <property type="entry name" value="3-HYDROXYISOBUTYRATE DEHYDROGENASE-LIKE 1, MITOCHONDRIAL-RELATED"/>
    <property type="match status" value="1"/>
</dbReference>
<dbReference type="GO" id="GO:0016491">
    <property type="term" value="F:oxidoreductase activity"/>
    <property type="evidence" value="ECO:0007669"/>
    <property type="project" value="UniProtKB-KW"/>
</dbReference>
<dbReference type="InterPro" id="IPR015815">
    <property type="entry name" value="HIBADH-related"/>
</dbReference>
<dbReference type="InterPro" id="IPR008927">
    <property type="entry name" value="6-PGluconate_DH-like_C_sf"/>
</dbReference>
<comment type="caution">
    <text evidence="7">The sequence shown here is derived from an EMBL/GenBank/DDBJ whole genome shotgun (WGS) entry which is preliminary data.</text>
</comment>
<dbReference type="SUPFAM" id="SSF48179">
    <property type="entry name" value="6-phosphogluconate dehydrogenase C-terminal domain-like"/>
    <property type="match status" value="1"/>
</dbReference>
<evidence type="ECO:0000259" key="5">
    <source>
        <dbReference type="Pfam" id="PF03446"/>
    </source>
</evidence>
<evidence type="ECO:0000256" key="1">
    <source>
        <dbReference type="ARBA" id="ARBA00009080"/>
    </source>
</evidence>
<protein>
    <submittedName>
        <fullName evidence="7">Putative 2-hydroxyacid dehydrogenase</fullName>
    </submittedName>
</protein>
<evidence type="ECO:0000256" key="3">
    <source>
        <dbReference type="ARBA" id="ARBA00023027"/>
    </source>
</evidence>
<keyword evidence="2" id="KW-0560">Oxidoreductase</keyword>
<name>A0A077M5S0_9MICO</name>
<dbReference type="InterPro" id="IPR013328">
    <property type="entry name" value="6PGD_dom2"/>
</dbReference>
<dbReference type="GO" id="GO:0050661">
    <property type="term" value="F:NADP binding"/>
    <property type="evidence" value="ECO:0007669"/>
    <property type="project" value="InterPro"/>
</dbReference>
<evidence type="ECO:0000256" key="2">
    <source>
        <dbReference type="ARBA" id="ARBA00023002"/>
    </source>
</evidence>
<dbReference type="EMBL" id="CAJB01000377">
    <property type="protein sequence ID" value="CCH79519.1"/>
    <property type="molecule type" value="Genomic_DNA"/>
</dbReference>
<dbReference type="AlphaFoldDB" id="A0A077M5S0"/>
<evidence type="ECO:0000313" key="8">
    <source>
        <dbReference type="Proteomes" id="UP000035721"/>
    </source>
</evidence>
<sequence length="307" mass="31898">MVSLGFVGLGSMGGPMCRRLAQAGYAVTAFDLDPAKLAEAVDAGAVAARSPAEAASVADIFLTSLPHPAHVETVMVQAGALGALRDGAVWVDLTTNRIELVQCLADQAPPGVRVVDSPVTGAVDGARTGRLTLFAGGDAEAVATVVPVLSRLGEVIVCGPLGSGNVVKLVTNQLWFVAAAAIGEGFAVGLRHGVALDTLWTAIRRSVGDSFVAQHDAPSIFAGHYDPSFTLDLCLKDLRLIGELQEAVSARLPLTDAARDAFATAAERYGTDAPELTVAKRIEEDADLSFRLEGTWVAPWEVTTPST</sequence>
<dbReference type="OrthoDB" id="3185659at2"/>
<evidence type="ECO:0000313" key="7">
    <source>
        <dbReference type="EMBL" id="CCH79519.1"/>
    </source>
</evidence>
<dbReference type="PIRSF" id="PIRSF000103">
    <property type="entry name" value="HIBADH"/>
    <property type="match status" value="1"/>
</dbReference>
<dbReference type="GO" id="GO:0051287">
    <property type="term" value="F:NAD binding"/>
    <property type="evidence" value="ECO:0007669"/>
    <property type="project" value="InterPro"/>
</dbReference>
<keyword evidence="8" id="KW-1185">Reference proteome</keyword>